<dbReference type="Pfam" id="PF02574">
    <property type="entry name" value="S-methyl_trans"/>
    <property type="match status" value="1"/>
</dbReference>
<dbReference type="AlphaFoldDB" id="A0A382CZF0"/>
<gene>
    <name evidence="4" type="ORF">METZ01_LOCUS183715</name>
</gene>
<dbReference type="GO" id="GO:0032259">
    <property type="term" value="P:methylation"/>
    <property type="evidence" value="ECO:0007669"/>
    <property type="project" value="UniProtKB-KW"/>
</dbReference>
<dbReference type="GO" id="GO:0008168">
    <property type="term" value="F:methyltransferase activity"/>
    <property type="evidence" value="ECO:0007669"/>
    <property type="project" value="UniProtKB-KW"/>
</dbReference>
<protein>
    <recommendedName>
        <fullName evidence="3">Hcy-binding domain-containing protein</fullName>
    </recommendedName>
</protein>
<dbReference type="PANTHER" id="PTHR11103:SF18">
    <property type="entry name" value="SLR1189 PROTEIN"/>
    <property type="match status" value="1"/>
</dbReference>
<dbReference type="InterPro" id="IPR036589">
    <property type="entry name" value="HCY_dom_sf"/>
</dbReference>
<name>A0A382CZF0_9ZZZZ</name>
<evidence type="ECO:0000313" key="4">
    <source>
        <dbReference type="EMBL" id="SVB30861.1"/>
    </source>
</evidence>
<organism evidence="4">
    <name type="scientific">marine metagenome</name>
    <dbReference type="NCBI Taxonomy" id="408172"/>
    <lineage>
        <taxon>unclassified sequences</taxon>
        <taxon>metagenomes</taxon>
        <taxon>ecological metagenomes</taxon>
    </lineage>
</organism>
<accession>A0A382CZF0</accession>
<evidence type="ECO:0000259" key="3">
    <source>
        <dbReference type="PROSITE" id="PS50970"/>
    </source>
</evidence>
<dbReference type="InterPro" id="IPR003726">
    <property type="entry name" value="HCY_dom"/>
</dbReference>
<dbReference type="EMBL" id="UINC01036616">
    <property type="protein sequence ID" value="SVB30861.1"/>
    <property type="molecule type" value="Genomic_DNA"/>
</dbReference>
<evidence type="ECO:0000256" key="1">
    <source>
        <dbReference type="ARBA" id="ARBA00022603"/>
    </source>
</evidence>
<feature type="domain" description="Hcy-binding" evidence="3">
    <location>
        <begin position="1"/>
        <end position="170"/>
    </location>
</feature>
<proteinExistence type="predicted"/>
<reference evidence="4" key="1">
    <citation type="submission" date="2018-05" db="EMBL/GenBank/DDBJ databases">
        <authorList>
            <person name="Lanie J.A."/>
            <person name="Ng W.-L."/>
            <person name="Kazmierczak K.M."/>
            <person name="Andrzejewski T.M."/>
            <person name="Davidsen T.M."/>
            <person name="Wayne K.J."/>
            <person name="Tettelin H."/>
            <person name="Glass J.I."/>
            <person name="Rusch D."/>
            <person name="Podicherti R."/>
            <person name="Tsui H.-C.T."/>
            <person name="Winkler M.E."/>
        </authorList>
    </citation>
    <scope>NUCLEOTIDE SEQUENCE</scope>
</reference>
<dbReference type="SUPFAM" id="SSF82282">
    <property type="entry name" value="Homocysteine S-methyltransferase"/>
    <property type="match status" value="1"/>
</dbReference>
<keyword evidence="1" id="KW-0489">Methyltransferase</keyword>
<dbReference type="Gene3D" id="3.20.20.330">
    <property type="entry name" value="Homocysteine-binding-like domain"/>
    <property type="match status" value="1"/>
</dbReference>
<feature type="non-terminal residue" evidence="4">
    <location>
        <position position="1"/>
    </location>
</feature>
<dbReference type="PANTHER" id="PTHR11103">
    <property type="entry name" value="SLR1189 PROTEIN"/>
    <property type="match status" value="1"/>
</dbReference>
<evidence type="ECO:0000256" key="2">
    <source>
        <dbReference type="ARBA" id="ARBA00022679"/>
    </source>
</evidence>
<keyword evidence="2" id="KW-0808">Transferase</keyword>
<dbReference type="PROSITE" id="PS50970">
    <property type="entry name" value="HCY"/>
    <property type="match status" value="1"/>
</dbReference>
<sequence>SPELFPGKSVVEDIYGETMEWFLEAGVDFVLFETMGNIQEIEIALNISHSHPVEKWFSLILKDGEHLLDESFLRDVVTMIRNFSVNCLLLNCNTIQTSLDGIDHLLEDWDGEWGAYPNLGVTDFENDYFEIIDDHKFEESMRSILNKNPDVIGTCCGSSPRHVNMLNDFIER</sequence>